<accession>A0AAX4HQS2</accession>
<dbReference type="AlphaFoldDB" id="A0AAX4HQS2"/>
<gene>
    <name evidence="2" type="ORF">SOO65_02405</name>
</gene>
<evidence type="ECO:0000313" key="3">
    <source>
        <dbReference type="Proteomes" id="UP001324634"/>
    </source>
</evidence>
<keyword evidence="3" id="KW-1185">Reference proteome</keyword>
<feature type="transmembrane region" description="Helical" evidence="1">
    <location>
        <begin position="12"/>
        <end position="33"/>
    </location>
</feature>
<organism evidence="2 3">
    <name type="scientific">Peredibacter starrii</name>
    <dbReference type="NCBI Taxonomy" id="28202"/>
    <lineage>
        <taxon>Bacteria</taxon>
        <taxon>Pseudomonadati</taxon>
        <taxon>Bdellovibrionota</taxon>
        <taxon>Bacteriovoracia</taxon>
        <taxon>Bacteriovoracales</taxon>
        <taxon>Bacteriovoracaceae</taxon>
        <taxon>Peredibacter</taxon>
    </lineage>
</organism>
<evidence type="ECO:0000313" key="2">
    <source>
        <dbReference type="EMBL" id="WPU65591.1"/>
    </source>
</evidence>
<keyword evidence="1" id="KW-1133">Transmembrane helix</keyword>
<dbReference type="EMBL" id="CP139487">
    <property type="protein sequence ID" value="WPU65591.1"/>
    <property type="molecule type" value="Genomic_DNA"/>
</dbReference>
<sequence>MKDQDQESGQALIELIIFLPLLFTLYTVISGFANAINGSINQQKVTRAYFYYRVQNNSTIPKPDPSPAPYESWSRFGMFFIGWKLEFQNGEQPVMPCYRISIPLASAPTDKCEDQYTDTNTLFIRVGTVYGMCGATFVNLNRSTYFAPDATGMSFREVVDPGSCLIQ</sequence>
<dbReference type="RefSeq" id="WP_321396364.1">
    <property type="nucleotide sequence ID" value="NZ_CP139487.1"/>
</dbReference>
<evidence type="ECO:0000256" key="1">
    <source>
        <dbReference type="SAM" id="Phobius"/>
    </source>
</evidence>
<name>A0AAX4HQS2_9BACT</name>
<reference evidence="2 3" key="1">
    <citation type="submission" date="2023-11" db="EMBL/GenBank/DDBJ databases">
        <title>Peredibacter starrii A3.12.</title>
        <authorList>
            <person name="Mitchell R.J."/>
        </authorList>
    </citation>
    <scope>NUCLEOTIDE SEQUENCE [LARGE SCALE GENOMIC DNA]</scope>
    <source>
        <strain evidence="2 3">A3.12</strain>
    </source>
</reference>
<proteinExistence type="predicted"/>
<protein>
    <recommendedName>
        <fullName evidence="4">Pilus assembly protein</fullName>
    </recommendedName>
</protein>
<dbReference type="KEGG" id="psti:SOO65_02405"/>
<keyword evidence="1" id="KW-0472">Membrane</keyword>
<keyword evidence="1" id="KW-0812">Transmembrane</keyword>
<evidence type="ECO:0008006" key="4">
    <source>
        <dbReference type="Google" id="ProtNLM"/>
    </source>
</evidence>
<dbReference type="Proteomes" id="UP001324634">
    <property type="component" value="Chromosome"/>
</dbReference>